<protein>
    <submittedName>
        <fullName evidence="1">Secreted protein</fullName>
    </submittedName>
</protein>
<evidence type="ECO:0000313" key="1">
    <source>
        <dbReference type="WBParaSite" id="HPLM_0001840901-mRNA-1"/>
    </source>
</evidence>
<proteinExistence type="predicted"/>
<sequence length="114" mass="13370">LERSRIPRTTAMEWSSVYFFRAYRFAFVRPHVRHKTTIGMAVHLVIRAGRVKKFLTVFEGAPEAAVVPPSLCVTDPRTSTNTHLFSLKPESTRHRRCDFLNHRYHNRRETSFVN</sequence>
<dbReference type="WBParaSite" id="HPLM_0001840901-mRNA-1">
    <property type="protein sequence ID" value="HPLM_0001840901-mRNA-1"/>
    <property type="gene ID" value="HPLM_0001840901"/>
</dbReference>
<organism evidence="1">
    <name type="scientific">Haemonchus placei</name>
    <name type="common">Barber's pole worm</name>
    <dbReference type="NCBI Taxonomy" id="6290"/>
    <lineage>
        <taxon>Eukaryota</taxon>
        <taxon>Metazoa</taxon>
        <taxon>Ecdysozoa</taxon>
        <taxon>Nematoda</taxon>
        <taxon>Chromadorea</taxon>
        <taxon>Rhabditida</taxon>
        <taxon>Rhabditina</taxon>
        <taxon>Rhabditomorpha</taxon>
        <taxon>Strongyloidea</taxon>
        <taxon>Trichostrongylidae</taxon>
        <taxon>Haemonchus</taxon>
    </lineage>
</organism>
<dbReference type="AlphaFoldDB" id="A0A0N4X234"/>
<name>A0A0N4X234_HAEPC</name>
<accession>A0A0N4X234</accession>
<reference evidence="1" key="1">
    <citation type="submission" date="2017-02" db="UniProtKB">
        <authorList>
            <consortium name="WormBaseParasite"/>
        </authorList>
    </citation>
    <scope>IDENTIFICATION</scope>
</reference>